<dbReference type="Proteomes" id="UP000288216">
    <property type="component" value="Unassembled WGS sequence"/>
</dbReference>
<feature type="compositionally biased region" description="Basic and acidic residues" evidence="1">
    <location>
        <begin position="232"/>
        <end position="245"/>
    </location>
</feature>
<proteinExistence type="predicted"/>
<dbReference type="OMA" id="CILHLES"/>
<evidence type="ECO:0000313" key="2">
    <source>
        <dbReference type="EMBL" id="GCB61132.1"/>
    </source>
</evidence>
<feature type="region of interest" description="Disordered" evidence="1">
    <location>
        <begin position="80"/>
        <end position="103"/>
    </location>
</feature>
<evidence type="ECO:0000313" key="3">
    <source>
        <dbReference type="Proteomes" id="UP000288216"/>
    </source>
</evidence>
<dbReference type="EMBL" id="BFAA01007608">
    <property type="protein sequence ID" value="GCB61132.1"/>
    <property type="molecule type" value="Genomic_DNA"/>
</dbReference>
<feature type="region of interest" description="Disordered" evidence="1">
    <location>
        <begin position="219"/>
        <end position="257"/>
    </location>
</feature>
<protein>
    <submittedName>
        <fullName evidence="2">Uncharacterized protein</fullName>
    </submittedName>
</protein>
<gene>
    <name evidence="2" type="ORF">scyTo_0014286</name>
</gene>
<sequence>MLKESNARPLPPIAESPTTQNSSDQLLQLKQDLEKAQEHILHLESELKTQREVISAAEEGQIIKESEIARLRVKISGFERALGKQQPPSPMLQSQNESNNRKDSTTQLMSFYPLARNMNRPISANDKYGTDIGSALHSLNYSNRIREILEQSFITQEMSLEDAEDASCAGKSENAALFSQSPKAEAEEDLELINLTSNSNMETLSGMLNHLISMEQSSTKLGSPLDKSPGLSREHIKSKMEECSTGKHKIPNPGSAHCNLADADLNVQSRPSVPLK</sequence>
<reference evidence="2 3" key="1">
    <citation type="journal article" date="2018" name="Nat. Ecol. Evol.">
        <title>Shark genomes provide insights into elasmobranch evolution and the origin of vertebrates.</title>
        <authorList>
            <person name="Hara Y"/>
            <person name="Yamaguchi K"/>
            <person name="Onimaru K"/>
            <person name="Kadota M"/>
            <person name="Koyanagi M"/>
            <person name="Keeley SD"/>
            <person name="Tatsumi K"/>
            <person name="Tanaka K"/>
            <person name="Motone F"/>
            <person name="Kageyama Y"/>
            <person name="Nozu R"/>
            <person name="Adachi N"/>
            <person name="Nishimura O"/>
            <person name="Nakagawa R"/>
            <person name="Tanegashima C"/>
            <person name="Kiyatake I"/>
            <person name="Matsumoto R"/>
            <person name="Murakumo K"/>
            <person name="Nishida K"/>
            <person name="Terakita A"/>
            <person name="Kuratani S"/>
            <person name="Sato K"/>
            <person name="Hyodo S Kuraku.S."/>
        </authorList>
    </citation>
    <scope>NUCLEOTIDE SEQUENCE [LARGE SCALE GENOMIC DNA]</scope>
</reference>
<comment type="caution">
    <text evidence="2">The sequence shown here is derived from an EMBL/GenBank/DDBJ whole genome shotgun (WGS) entry which is preliminary data.</text>
</comment>
<dbReference type="OrthoDB" id="2160759at2759"/>
<accession>A0A401NJU2</accession>
<evidence type="ECO:0000256" key="1">
    <source>
        <dbReference type="SAM" id="MobiDB-lite"/>
    </source>
</evidence>
<dbReference type="STRING" id="75743.A0A401NJU2"/>
<organism evidence="2 3">
    <name type="scientific">Scyliorhinus torazame</name>
    <name type="common">Cloudy catshark</name>
    <name type="synonym">Catulus torazame</name>
    <dbReference type="NCBI Taxonomy" id="75743"/>
    <lineage>
        <taxon>Eukaryota</taxon>
        <taxon>Metazoa</taxon>
        <taxon>Chordata</taxon>
        <taxon>Craniata</taxon>
        <taxon>Vertebrata</taxon>
        <taxon>Chondrichthyes</taxon>
        <taxon>Elasmobranchii</taxon>
        <taxon>Galeomorphii</taxon>
        <taxon>Galeoidea</taxon>
        <taxon>Carcharhiniformes</taxon>
        <taxon>Scyliorhinidae</taxon>
        <taxon>Scyliorhinus</taxon>
    </lineage>
</organism>
<keyword evidence="3" id="KW-1185">Reference proteome</keyword>
<feature type="region of interest" description="Disordered" evidence="1">
    <location>
        <begin position="1"/>
        <end position="25"/>
    </location>
</feature>
<name>A0A401NJU2_SCYTO</name>
<dbReference type="AlphaFoldDB" id="A0A401NJU2"/>